<dbReference type="EMBL" id="RCCK01000013">
    <property type="protein sequence ID" value="RLJ73449.1"/>
    <property type="molecule type" value="Genomic_DNA"/>
</dbReference>
<keyword evidence="1" id="KW-0732">Signal</keyword>
<evidence type="ECO:0000256" key="1">
    <source>
        <dbReference type="SAM" id="SignalP"/>
    </source>
</evidence>
<organism evidence="2 3">
    <name type="scientific">Pedobacter alluvionis</name>
    <dbReference type="NCBI Taxonomy" id="475253"/>
    <lineage>
        <taxon>Bacteria</taxon>
        <taxon>Pseudomonadati</taxon>
        <taxon>Bacteroidota</taxon>
        <taxon>Sphingobacteriia</taxon>
        <taxon>Sphingobacteriales</taxon>
        <taxon>Sphingobacteriaceae</taxon>
        <taxon>Pedobacter</taxon>
    </lineage>
</organism>
<dbReference type="InterPro" id="IPR007485">
    <property type="entry name" value="LPS_assembly_LptE"/>
</dbReference>
<evidence type="ECO:0000313" key="2">
    <source>
        <dbReference type="EMBL" id="RLJ73449.1"/>
    </source>
</evidence>
<dbReference type="Proteomes" id="UP000273898">
    <property type="component" value="Unassembled WGS sequence"/>
</dbReference>
<protein>
    <submittedName>
        <fullName evidence="2">Lipopolysaccharide assembly protein</fullName>
    </submittedName>
</protein>
<dbReference type="RefSeq" id="WP_244094981.1">
    <property type="nucleotide sequence ID" value="NZ_RCCK01000013.1"/>
</dbReference>
<reference evidence="2 3" key="1">
    <citation type="submission" date="2018-10" db="EMBL/GenBank/DDBJ databases">
        <title>Genomic Encyclopedia of Archaeal and Bacterial Type Strains, Phase II (KMG-II): from individual species to whole genera.</title>
        <authorList>
            <person name="Goeker M."/>
        </authorList>
    </citation>
    <scope>NUCLEOTIDE SEQUENCE [LARGE SCALE GENOMIC DNA]</scope>
    <source>
        <strain evidence="2 3">DSM 19624</strain>
    </source>
</reference>
<sequence length="172" mass="19022">MMKIRIFALIILLASVFSACSYKFSGASTTGLKTVVVRVFENNAPLVVPTLSNQITESLKSRIRNQTKLIISPTGEGDASFEGRITGYDIKPVALQNSATPTSGANRLTITVSVKYKNNIKEHEKESFEESFTKFFDFPINGAPIQTLLPGAIENINKQLSEDIFNRAFAQW</sequence>
<dbReference type="PROSITE" id="PS51257">
    <property type="entry name" value="PROKAR_LIPOPROTEIN"/>
    <property type="match status" value="1"/>
</dbReference>
<comment type="caution">
    <text evidence="2">The sequence shown here is derived from an EMBL/GenBank/DDBJ whole genome shotgun (WGS) entry which is preliminary data.</text>
</comment>
<name>A0A497XX00_9SPHI</name>
<dbReference type="Pfam" id="PF04390">
    <property type="entry name" value="LptE"/>
    <property type="match status" value="1"/>
</dbReference>
<feature type="chain" id="PRO_5019753447" evidence="1">
    <location>
        <begin position="20"/>
        <end position="172"/>
    </location>
</feature>
<feature type="signal peptide" evidence="1">
    <location>
        <begin position="1"/>
        <end position="19"/>
    </location>
</feature>
<dbReference type="AlphaFoldDB" id="A0A497XX00"/>
<dbReference type="GO" id="GO:0019867">
    <property type="term" value="C:outer membrane"/>
    <property type="evidence" value="ECO:0007669"/>
    <property type="project" value="InterPro"/>
</dbReference>
<gene>
    <name evidence="2" type="ORF">BCL90_3606</name>
</gene>
<proteinExistence type="predicted"/>
<accession>A0A497XX00</accession>
<evidence type="ECO:0000313" key="3">
    <source>
        <dbReference type="Proteomes" id="UP000273898"/>
    </source>
</evidence>
<dbReference type="GO" id="GO:0043165">
    <property type="term" value="P:Gram-negative-bacterium-type cell outer membrane assembly"/>
    <property type="evidence" value="ECO:0007669"/>
    <property type="project" value="InterPro"/>
</dbReference>